<evidence type="ECO:0000313" key="3">
    <source>
        <dbReference type="EMBL" id="KAL2634032.1"/>
    </source>
</evidence>
<proteinExistence type="predicted"/>
<dbReference type="AlphaFoldDB" id="A0ABD1YWC2"/>
<dbReference type="Gene3D" id="2.120.10.80">
    <property type="entry name" value="Kelch-type beta propeller"/>
    <property type="match status" value="1"/>
</dbReference>
<dbReference type="InterPro" id="IPR011043">
    <property type="entry name" value="Gal_Oxase/kelch_b-propeller"/>
</dbReference>
<keyword evidence="4" id="KW-1185">Reference proteome</keyword>
<dbReference type="PANTHER" id="PTHR31672:SF2">
    <property type="entry name" value="F-BOX DOMAIN-CONTAINING PROTEIN"/>
    <property type="match status" value="1"/>
</dbReference>
<accession>A0ABD1YWC2</accession>
<dbReference type="InterPro" id="IPR015915">
    <property type="entry name" value="Kelch-typ_b-propeller"/>
</dbReference>
<dbReference type="InterPro" id="IPR001810">
    <property type="entry name" value="F-box_dom"/>
</dbReference>
<dbReference type="InterPro" id="IPR036047">
    <property type="entry name" value="F-box-like_dom_sf"/>
</dbReference>
<feature type="region of interest" description="Disordered" evidence="1">
    <location>
        <begin position="1"/>
        <end position="31"/>
    </location>
</feature>
<dbReference type="InterPro" id="IPR050796">
    <property type="entry name" value="SCF_F-box_component"/>
</dbReference>
<evidence type="ECO:0000313" key="4">
    <source>
        <dbReference type="Proteomes" id="UP001605036"/>
    </source>
</evidence>
<comment type="caution">
    <text evidence="3">The sequence shown here is derived from an EMBL/GenBank/DDBJ whole genome shotgun (WGS) entry which is preliminary data.</text>
</comment>
<dbReference type="SUPFAM" id="SSF81383">
    <property type="entry name" value="F-box domain"/>
    <property type="match status" value="1"/>
</dbReference>
<dbReference type="Pfam" id="PF00646">
    <property type="entry name" value="F-box"/>
    <property type="match status" value="1"/>
</dbReference>
<dbReference type="Proteomes" id="UP001605036">
    <property type="component" value="Unassembled WGS sequence"/>
</dbReference>
<organism evidence="3 4">
    <name type="scientific">Riccia fluitans</name>
    <dbReference type="NCBI Taxonomy" id="41844"/>
    <lineage>
        <taxon>Eukaryota</taxon>
        <taxon>Viridiplantae</taxon>
        <taxon>Streptophyta</taxon>
        <taxon>Embryophyta</taxon>
        <taxon>Marchantiophyta</taxon>
        <taxon>Marchantiopsida</taxon>
        <taxon>Marchantiidae</taxon>
        <taxon>Marchantiales</taxon>
        <taxon>Ricciaceae</taxon>
        <taxon>Riccia</taxon>
    </lineage>
</organism>
<dbReference type="EMBL" id="JBHFFA010000003">
    <property type="protein sequence ID" value="KAL2634032.1"/>
    <property type="molecule type" value="Genomic_DNA"/>
</dbReference>
<gene>
    <name evidence="3" type="ORF">R1flu_005511</name>
</gene>
<dbReference type="SUPFAM" id="SSF50965">
    <property type="entry name" value="Galactose oxidase, central domain"/>
    <property type="match status" value="1"/>
</dbReference>
<evidence type="ECO:0000259" key="2">
    <source>
        <dbReference type="Pfam" id="PF00646"/>
    </source>
</evidence>
<name>A0ABD1YWC2_9MARC</name>
<reference evidence="3 4" key="1">
    <citation type="submission" date="2024-09" db="EMBL/GenBank/DDBJ databases">
        <title>Chromosome-scale assembly of Riccia fluitans.</title>
        <authorList>
            <person name="Paukszto L."/>
            <person name="Sawicki J."/>
            <person name="Karawczyk K."/>
            <person name="Piernik-Szablinska J."/>
            <person name="Szczecinska M."/>
            <person name="Mazdziarz M."/>
        </authorList>
    </citation>
    <scope>NUCLEOTIDE SEQUENCE [LARGE SCALE GENOMIC DNA]</scope>
    <source>
        <strain evidence="3">Rf_01</strain>
        <tissue evidence="3">Aerial parts of the thallus</tissue>
    </source>
</reference>
<dbReference type="PANTHER" id="PTHR31672">
    <property type="entry name" value="BNACNNG10540D PROTEIN"/>
    <property type="match status" value="1"/>
</dbReference>
<feature type="compositionally biased region" description="Basic and acidic residues" evidence="1">
    <location>
        <begin position="1"/>
        <end position="12"/>
    </location>
</feature>
<protein>
    <recommendedName>
        <fullName evidence="2">F-box domain-containing protein</fullName>
    </recommendedName>
</protein>
<sequence>MEDGCESTKTHCAEQTSASEDEQGKGTALVSKGDRVLMSKNMSRVSESKSHNESHFFSPVQLPPEVVAIILSKVSFPDIFQVKVLSRAWYSKLPSLRPVKSVGALVPNVSSWILPGFDVSSRWPTLCPVFVAGQEMVGYERIQGRWRKIPIHHEIPIQEQLREVPYFGLMANFAGSIMFIYRLGLEEAKVLVANPMLGSWTKLSGFPTVHESSCVCPVGPEEYRIVVHDPWQHSDGYVKFKTRVLDSRTKTWVRRESVHRSQVNDGVADYGKNVLYSAYMDGDVYCTLTSWWSKKLELWKYTIDSGLWTNIPLDSRFEEFEFQTCGLYAVASQILLVTMVDKTYTNRHSPYYSEYAGVYRLDMKSLKFSDSWKSPAMLTRFCSYNNSHSRVICDSECLYFVREIRRPGQGSFPIEIWSYNVYSEAWSSVPSPPLEYLRLCTFLNLAEGAFAPGLNPRALP</sequence>
<evidence type="ECO:0000256" key="1">
    <source>
        <dbReference type="SAM" id="MobiDB-lite"/>
    </source>
</evidence>
<feature type="domain" description="F-box" evidence="2">
    <location>
        <begin position="61"/>
        <end position="95"/>
    </location>
</feature>